<feature type="domain" description="Ig-like" evidence="2">
    <location>
        <begin position="1219"/>
        <end position="1299"/>
    </location>
</feature>
<feature type="domain" description="Ig-like" evidence="2">
    <location>
        <begin position="1791"/>
        <end position="1869"/>
    </location>
</feature>
<dbReference type="InterPro" id="IPR026444">
    <property type="entry name" value="Secre_tail"/>
</dbReference>
<dbReference type="NCBIfam" id="TIGR04183">
    <property type="entry name" value="Por_Secre_tail"/>
    <property type="match status" value="1"/>
</dbReference>
<gene>
    <name evidence="3" type="ORF">HH216_19315</name>
</gene>
<evidence type="ECO:0000259" key="1">
    <source>
        <dbReference type="Pfam" id="PF18962"/>
    </source>
</evidence>
<feature type="domain" description="Ig-like" evidence="2">
    <location>
        <begin position="973"/>
        <end position="1054"/>
    </location>
</feature>
<dbReference type="InterPro" id="IPR044023">
    <property type="entry name" value="Ig_7"/>
</dbReference>
<feature type="domain" description="Ig-like" evidence="2">
    <location>
        <begin position="75"/>
        <end position="152"/>
    </location>
</feature>
<feature type="domain" description="Ig-like" evidence="2">
    <location>
        <begin position="1137"/>
        <end position="1216"/>
    </location>
</feature>
<sequence>MCQGGATVSLVSSVTPISGNSLKWYTSPTSASLAAAPQVSTSQTGPPQVFYVSQTNTNGCESSRAAITYMVYALPNPPSVVSPVAYCQNATAQPLQATPSPGGTLNFYTVSSGGTSTTSLTPQTQSSNIYYVSQTVNGCESGSRAPITVTINAQPTRPAVTTPVVYCQFATASPLSATAATNNTLIWYALNGQQLGSAPTPPTTVTGVTSYSVNQRDPLGCISQPAIISVTINAKPTAPATAPLSACLNTVAPSLPTSVTATGTLKWYTASVGGVGATVAPVLSTTAVGSTTYYVSQTSADGCESDRAAITYTVNPLPSPPVPTPRTVLYCQGATATPLTASGQNLKWYLTNTTSVSATSITPSTTIAGSVKYFVSQTNGNGCESPRDSVTVITSSRPVAPTVVSPVTYCQNAVATSLSATAIPNNTLKWYGTDLASTTFTTQATVPSTTTPGTFTYYVTQTDGNSCESDKAGIVVRVNPLPTTPVTTSITVCQNATTVSLPSAVVATGILKWYTTPTGGVGSTTAPVLSTSAATTYTYYVSQTDGNGCESNRATLTATVKPLPAAPTVSLNVVPLCQSSTPTALTAMASTGGTLKWYDPSGNTFASIIPSSAVVATTVYQVSQLVDGCEGPKTSVSVVVIRKPDAPTVAVPAAYCQFAQPTALSATAAATNTLKWYAGPTGGAVIPTPTPSTSSPGTTTYYVTQTDLNGCESDRASIAVQVKAKPAPPVTAPVAFCANQVSSLSAVADNGGTLNWYGTSPTSGTATATAPIPSTSVIGAPVNYYVSQTVNGCESDRAVVAVTIKALPVAPTVSATPVVYCQGVTAQPLSATPATNGTLNWYLTQTGGTSSPTAFTPSTASNVPPTSYYYVSQTVDGCEGPRSTIAVTINPKPTIPTVTPAVTYCQNAVATSLTATASGTLRWYTDPAGSPAIPTPTPSTTSPGVTNYYVTQTSPNGCESDRATIVVTINALPAAPVVSQTAVAVCQNSTPVTLTATASTGGTLNWYMVATGTPSPTAPAPPTTAAGSTMTYYVSQTVNGCEGPKTAISVTVTPLPAAPTVSTPVNYCQNAVAQPLTATASTGGTLNWYDPTGNALASVAPTPATTTPGPVVYQVSQTVNGCEGPRASITVAVSQAPVVPTATTTLAYCQSSVPPALTATASTGGTLNWYTVATGGTASSVAPIPNTTTAGVQTYYVSQTINGCESNRVTITVTINALPAAPVVSQTAVAVCQNSAPVTLTATASTGGTLNWYTTLNGTPSATAPAPPTTAAGSTMTYYVSQTVNGCEGAKAAIIVTVTALPAAPAVSTPVNYCQNAVALPLTATASAGGTLNWYSPAGGPASSAALTPSTTTAGQQTYSVSQTVNGCEGPKASIIVNIYQAPAVPATTAALAYCQNSVAPVLTATPSTGGTINWYTVPTGGTASSVAPIPNTTTAGVQVYYVSQTVNGCESDRTGITVTIKATPVAPTPVSPTISLCQSGTATPLTAVPSTGGTLNWYTVVGGTASPVAPTPNTSAAGQQTYYVSQTISGCEGPTTPIVVTVNALPAAPVVAAASVSFCQNSASTALTAQPSPGGTLYWYAGTGGTGSTTAPVPPTSTAGTQTYLVSQRVNGCEGPQTTLTVTINPLPAAPTTSPTPITYCQGVTALPLTAAGTGTLNWYTTAGGTPSQTAPVPPTTTPGLFTYYVSQTINGCEGPQATIVVLINATPAAPTVGATPVYCQNGTSTALAAIPSSGGTLEWYTTPTGGSPSSTPPTPPVGSAGTVTYYVSQNIGGCEGPRVQVTATIKPSPAAPTVTPTLAYCENSVAPALTATPSGGTLNWYTVPTGGTGSATPPVPPTNTVGTQSYYVSQITADGCEGPRAAIAVTIRALPAAPTTTPLSICQNATPPSLALSVAAFGPVNWYTTQTGGTPSTVAPVPATANPGPITYYVSQTDANGCESQRSLLLVTVTATPAAPVVPTSAPVCQNTAPIVLTAAGQGLKWYADATSTGSLGSSIVQQTGVAGTFAYYVSQTVGSCEGPRALAQVVVNASPAAPVVQATQSGCQDAPAQPLTASGTALQWYDANDSQIGTPTPDTRVESTQTYSYKVTQTVNGCVSPKATVLYTVTVLPVPTVTTPVAYCQNQQATPLQASGSGLRWVDPSGAVTTAAPTPPTSVITAGASYSVSQTNAQGCESRKAEIRVTVNAQAVAVLSGTTTVSYGSGAPLTLTLSGVGPYSYTLSNGITGVAESASVGTITRTISVTPTASTTYTLLGVSNGCGAGNASGSATVTVDRPAIVAGGLSVSSVCAGGQIDVPFTTSGTFTPGNTFVVEMALAGDSATRQYRAISTGVVQGPVIQTTVPINYAQGLYFIRVRATNTNYPVVSAPSATTLNVRALPTASISASKTVVYRGERVQLNFTFSGDAPWQATYRDRTGVRPISPTTNPYSLTFTADSTTTYKLLSVTNGCGTGHIDGVDSVRIRVDILTADESPFATSVKVYPVPTNGDVTVEIDDPMLKNAADIQLTRLNGEVAQTVKTRQRQTVIKLGDEPAGIYFLQIRLGDRSTVRRILKQ</sequence>
<dbReference type="Pfam" id="PF18962">
    <property type="entry name" value="Por_Secre_tail"/>
    <property type="match status" value="1"/>
</dbReference>
<feature type="domain" description="Ig-like" evidence="2">
    <location>
        <begin position="1709"/>
        <end position="1789"/>
    </location>
</feature>
<feature type="domain" description="Ig-like" evidence="2">
    <location>
        <begin position="398"/>
        <end position="480"/>
    </location>
</feature>
<evidence type="ECO:0000313" key="3">
    <source>
        <dbReference type="EMBL" id="QJD80334.1"/>
    </source>
</evidence>
<keyword evidence="4" id="KW-1185">Reference proteome</keyword>
<dbReference type="EMBL" id="CP051677">
    <property type="protein sequence ID" value="QJD80334.1"/>
    <property type="molecule type" value="Genomic_DNA"/>
</dbReference>
<feature type="domain" description="Ig-like" evidence="2">
    <location>
        <begin position="2"/>
        <end position="71"/>
    </location>
</feature>
<dbReference type="Pfam" id="PF19081">
    <property type="entry name" value="Ig_7"/>
    <property type="match status" value="18"/>
</dbReference>
<feature type="domain" description="Ig-like" evidence="2">
    <location>
        <begin position="726"/>
        <end position="804"/>
    </location>
</feature>
<feature type="domain" description="Ig-like" evidence="2">
    <location>
        <begin position="808"/>
        <end position="891"/>
    </location>
</feature>
<evidence type="ECO:0000313" key="4">
    <source>
        <dbReference type="Proteomes" id="UP000501128"/>
    </source>
</evidence>
<accession>A0A7L5DPB4</accession>
<evidence type="ECO:0000259" key="2">
    <source>
        <dbReference type="Pfam" id="PF19081"/>
    </source>
</evidence>
<feature type="domain" description="Ig-like" evidence="2">
    <location>
        <begin position="644"/>
        <end position="723"/>
    </location>
</feature>
<dbReference type="Proteomes" id="UP000501128">
    <property type="component" value="Chromosome"/>
</dbReference>
<feature type="domain" description="Ig-like" evidence="2">
    <location>
        <begin position="1465"/>
        <end position="1544"/>
    </location>
</feature>
<feature type="domain" description="Ig-like" evidence="2">
    <location>
        <begin position="1873"/>
        <end position="1952"/>
    </location>
</feature>
<feature type="domain" description="Ig-like" evidence="2">
    <location>
        <begin position="893"/>
        <end position="970"/>
    </location>
</feature>
<dbReference type="KEGG" id="srho:HH216_19315"/>
<feature type="domain" description="Ig-like" evidence="2">
    <location>
        <begin position="236"/>
        <end position="316"/>
    </location>
</feature>
<protein>
    <submittedName>
        <fullName evidence="3">T9SS type A sorting domain-containing protein</fullName>
    </submittedName>
</protein>
<feature type="domain" description="Secretion system C-terminal sorting" evidence="1">
    <location>
        <begin position="2481"/>
        <end position="2552"/>
    </location>
</feature>
<organism evidence="3 4">
    <name type="scientific">Spirosoma rhododendri</name>
    <dbReference type="NCBI Taxonomy" id="2728024"/>
    <lineage>
        <taxon>Bacteria</taxon>
        <taxon>Pseudomonadati</taxon>
        <taxon>Bacteroidota</taxon>
        <taxon>Cytophagia</taxon>
        <taxon>Cytophagales</taxon>
        <taxon>Cytophagaceae</taxon>
        <taxon>Spirosoma</taxon>
    </lineage>
</organism>
<feature type="domain" description="Ig-like" evidence="2">
    <location>
        <begin position="1383"/>
        <end position="1461"/>
    </location>
</feature>
<proteinExistence type="predicted"/>
<dbReference type="RefSeq" id="WP_169552293.1">
    <property type="nucleotide sequence ID" value="NZ_CP051677.1"/>
</dbReference>
<name>A0A7L5DPB4_9BACT</name>
<feature type="domain" description="Ig-like" evidence="2">
    <location>
        <begin position="482"/>
        <end position="562"/>
    </location>
</feature>
<reference evidence="3 4" key="1">
    <citation type="submission" date="2020-04" db="EMBL/GenBank/DDBJ databases">
        <title>Genome sequencing of novel species.</title>
        <authorList>
            <person name="Heo J."/>
            <person name="Kim S.-J."/>
            <person name="Kim J.-S."/>
            <person name="Hong S.-B."/>
            <person name="Kwon S.-W."/>
        </authorList>
    </citation>
    <scope>NUCLEOTIDE SEQUENCE [LARGE SCALE GENOMIC DNA]</scope>
    <source>
        <strain evidence="3 4">CJU-R4</strain>
    </source>
</reference>
<feature type="domain" description="Ig-like" evidence="2">
    <location>
        <begin position="1547"/>
        <end position="1627"/>
    </location>
</feature>